<keyword evidence="2" id="KW-1185">Reference proteome</keyword>
<evidence type="ECO:0000313" key="1">
    <source>
        <dbReference type="EMBL" id="KAI4367224.1"/>
    </source>
</evidence>
<protein>
    <submittedName>
        <fullName evidence="1">Uncharacterized protein</fullName>
    </submittedName>
</protein>
<dbReference type="EMBL" id="CM042885">
    <property type="protein sequence ID" value="KAI4367224.1"/>
    <property type="molecule type" value="Genomic_DNA"/>
</dbReference>
<organism evidence="1 2">
    <name type="scientific">Melastoma candidum</name>
    <dbReference type="NCBI Taxonomy" id="119954"/>
    <lineage>
        <taxon>Eukaryota</taxon>
        <taxon>Viridiplantae</taxon>
        <taxon>Streptophyta</taxon>
        <taxon>Embryophyta</taxon>
        <taxon>Tracheophyta</taxon>
        <taxon>Spermatophyta</taxon>
        <taxon>Magnoliopsida</taxon>
        <taxon>eudicotyledons</taxon>
        <taxon>Gunneridae</taxon>
        <taxon>Pentapetalae</taxon>
        <taxon>rosids</taxon>
        <taxon>malvids</taxon>
        <taxon>Myrtales</taxon>
        <taxon>Melastomataceae</taxon>
        <taxon>Melastomatoideae</taxon>
        <taxon>Melastomateae</taxon>
        <taxon>Melastoma</taxon>
    </lineage>
</organism>
<sequence length="245" mass="27678">MQLRSVPDRILPPASAAAVPVSLPSYPKAHPFYPSIPPCRPRRLKAITALSASPDPATSSTRRLNFLPPSPTEATANYRMSRWFPLGIWMRSWRLEEGRACLNVTACRIYKWMVQRPWDLLGFALATKLLDYLGKDRKPDKCRDLFNDIINPGRVPSESTIADCVLFERICFEGLHKDGDAEEAEKARIKLHHIGGPLPSQAYVYKMEVPAKDGDFNKSLETFREMKKRLGSANVVAYHKIINSV</sequence>
<accession>A0ACB9QM98</accession>
<gene>
    <name evidence="1" type="ORF">MLD38_022987</name>
</gene>
<dbReference type="Proteomes" id="UP001057402">
    <property type="component" value="Chromosome 6"/>
</dbReference>
<evidence type="ECO:0000313" key="2">
    <source>
        <dbReference type="Proteomes" id="UP001057402"/>
    </source>
</evidence>
<reference evidence="2" key="1">
    <citation type="journal article" date="2023" name="Front. Plant Sci.">
        <title>Chromosomal-level genome assembly of Melastoma candidum provides insights into trichome evolution.</title>
        <authorList>
            <person name="Zhong Y."/>
            <person name="Wu W."/>
            <person name="Sun C."/>
            <person name="Zou P."/>
            <person name="Liu Y."/>
            <person name="Dai S."/>
            <person name="Zhou R."/>
        </authorList>
    </citation>
    <scope>NUCLEOTIDE SEQUENCE [LARGE SCALE GENOMIC DNA]</scope>
</reference>
<proteinExistence type="predicted"/>
<comment type="caution">
    <text evidence="1">The sequence shown here is derived from an EMBL/GenBank/DDBJ whole genome shotgun (WGS) entry which is preliminary data.</text>
</comment>
<name>A0ACB9QM98_9MYRT</name>